<evidence type="ECO:0000256" key="1">
    <source>
        <dbReference type="SAM" id="MobiDB-lite"/>
    </source>
</evidence>
<evidence type="ECO:0000259" key="2">
    <source>
        <dbReference type="Pfam" id="PF05678"/>
    </source>
</evidence>
<proteinExistence type="predicted"/>
<dbReference type="Pfam" id="PF05678">
    <property type="entry name" value="VQ"/>
    <property type="match status" value="1"/>
</dbReference>
<dbReference type="InterPro" id="IPR008889">
    <property type="entry name" value="VQ"/>
</dbReference>
<dbReference type="InterPro" id="IPR039607">
    <property type="entry name" value="VQ_8/17/18/20/21/25"/>
</dbReference>
<dbReference type="AlphaFoldDB" id="A0A6A3B2U1"/>
<dbReference type="PANTHER" id="PTHR33143">
    <property type="entry name" value="F16F4.1 PROTEIN-RELATED"/>
    <property type="match status" value="1"/>
</dbReference>
<evidence type="ECO:0000313" key="3">
    <source>
        <dbReference type="EMBL" id="KAE8709937.1"/>
    </source>
</evidence>
<feature type="region of interest" description="Disordered" evidence="1">
    <location>
        <begin position="52"/>
        <end position="107"/>
    </location>
</feature>
<evidence type="ECO:0000313" key="4">
    <source>
        <dbReference type="Proteomes" id="UP000436088"/>
    </source>
</evidence>
<keyword evidence="4" id="KW-1185">Reference proteome</keyword>
<comment type="caution">
    <text evidence="3">The sequence shown here is derived from an EMBL/GenBank/DDBJ whole genome shotgun (WGS) entry which is preliminary data.</text>
</comment>
<protein>
    <submittedName>
        <fullName evidence="3">Ankyrin repeat family protein</fullName>
    </submittedName>
</protein>
<dbReference type="EMBL" id="VEPZ02000934">
    <property type="protein sequence ID" value="KAE8709937.1"/>
    <property type="molecule type" value="Genomic_DNA"/>
</dbReference>
<name>A0A6A3B2U1_HIBSY</name>
<gene>
    <name evidence="3" type="ORF">F3Y22_tig00110328pilonHSYRG00917</name>
</gene>
<feature type="domain" description="VQ" evidence="2">
    <location>
        <begin position="121"/>
        <end position="145"/>
    </location>
</feature>
<feature type="compositionally biased region" description="Low complexity" evidence="1">
    <location>
        <begin position="97"/>
        <end position="107"/>
    </location>
</feature>
<accession>A0A6A3B2U1</accession>
<organism evidence="3 4">
    <name type="scientific">Hibiscus syriacus</name>
    <name type="common">Rose of Sharon</name>
    <dbReference type="NCBI Taxonomy" id="106335"/>
    <lineage>
        <taxon>Eukaryota</taxon>
        <taxon>Viridiplantae</taxon>
        <taxon>Streptophyta</taxon>
        <taxon>Embryophyta</taxon>
        <taxon>Tracheophyta</taxon>
        <taxon>Spermatophyta</taxon>
        <taxon>Magnoliopsida</taxon>
        <taxon>eudicotyledons</taxon>
        <taxon>Gunneridae</taxon>
        <taxon>Pentapetalae</taxon>
        <taxon>rosids</taxon>
        <taxon>malvids</taxon>
        <taxon>Malvales</taxon>
        <taxon>Malvaceae</taxon>
        <taxon>Malvoideae</taxon>
        <taxon>Hibiscus</taxon>
    </lineage>
</organism>
<dbReference type="PANTHER" id="PTHR33143:SF50">
    <property type="entry name" value="PROTEIN MKS1"/>
    <property type="match status" value="1"/>
</dbReference>
<dbReference type="GO" id="GO:0005634">
    <property type="term" value="C:nucleus"/>
    <property type="evidence" value="ECO:0007669"/>
    <property type="project" value="TreeGrafter"/>
</dbReference>
<reference evidence="3" key="1">
    <citation type="submission" date="2019-09" db="EMBL/GenBank/DDBJ databases">
        <title>Draft genome information of white flower Hibiscus syriacus.</title>
        <authorList>
            <person name="Kim Y.-M."/>
        </authorList>
    </citation>
    <scope>NUCLEOTIDE SEQUENCE [LARGE SCALE GENOMIC DNA]</scope>
    <source>
        <strain evidence="3">YM2019G1</strain>
    </source>
</reference>
<sequence>MALTILNLRVFQKSKNVCPQSVHFIYQEFWSSLSLLLPPQKNLPFLRRSSSAMDSQFPAGGTTPKRPLQIQGPRPTPLKVNKDSHKIRKPPHPPPHAAASGPPLAAAAADQRRQPVIIYAVSPKVIHAEESEFMSIVQRYTGLSSGNFSGAGDVSPAARLAVTEKASPSPREKIPDSWIMGDGGMEEGLIRPPTGILSPAPETLPAVSTGSFFTPASEARMMSPWHGWSPMIHGSAFMASPSTLLSGPLISSPNSDIFAQIWNF</sequence>
<dbReference type="Proteomes" id="UP000436088">
    <property type="component" value="Unassembled WGS sequence"/>
</dbReference>